<dbReference type="GO" id="GO:0009506">
    <property type="term" value="C:plasmodesma"/>
    <property type="evidence" value="ECO:0000318"/>
    <property type="project" value="GO_Central"/>
</dbReference>
<dbReference type="PANTHER" id="PTHR31415:SF59">
    <property type="entry name" value="HARPIN-INDUCED 1"/>
    <property type="match status" value="1"/>
</dbReference>
<accession>A2Q354</accession>
<dbReference type="PANTHER" id="PTHR31415">
    <property type="entry name" value="OS05G0367900 PROTEIN"/>
    <property type="match status" value="1"/>
</dbReference>
<name>A2Q354_MEDTR</name>
<evidence type="ECO:0000313" key="6">
    <source>
        <dbReference type="Proteomes" id="UP000002051"/>
    </source>
</evidence>
<reference evidence="3" key="2">
    <citation type="submission" date="2007-03" db="EMBL/GenBank/DDBJ databases">
        <authorList>
            <consortium name="The International Medicago Genome Annotation Group"/>
        </authorList>
    </citation>
    <scope>NUCLEOTIDE SEQUENCE</scope>
</reference>
<dbReference type="STRING" id="3880.A2Q354"/>
<dbReference type="EMBL" id="CM001218">
    <property type="protein sequence ID" value="AES65737.2"/>
    <property type="molecule type" value="Genomic_DNA"/>
</dbReference>
<dbReference type="Proteomes" id="UP000002051">
    <property type="component" value="Chromosome 2"/>
</dbReference>
<keyword evidence="6" id="KW-1185">Reference proteome</keyword>
<protein>
    <submittedName>
        <fullName evidence="3">Harpin-induced 1</fullName>
    </submittedName>
</protein>
<dbReference type="EMBL" id="AC154867">
    <property type="protein sequence ID" value="ABN08054.1"/>
    <property type="molecule type" value="Genomic_DNA"/>
</dbReference>
<accession>G7ISX1</accession>
<evidence type="ECO:0000256" key="1">
    <source>
        <dbReference type="ARBA" id="ARBA00004370"/>
    </source>
</evidence>
<evidence type="ECO:0000313" key="3">
    <source>
        <dbReference type="EMBL" id="ABN08054.1"/>
    </source>
</evidence>
<comment type="subcellular location">
    <subcellularLocation>
        <location evidence="1">Membrane</location>
    </subcellularLocation>
</comment>
<proteinExistence type="predicted"/>
<keyword evidence="2" id="KW-0472">Membrane</keyword>
<dbReference type="PaxDb" id="3880-AES65737"/>
<accession>A0A0C3V2Z7</accession>
<dbReference type="GO" id="GO:0098542">
    <property type="term" value="P:defense response to other organism"/>
    <property type="evidence" value="ECO:0007669"/>
    <property type="project" value="InterPro"/>
</dbReference>
<dbReference type="AlphaFoldDB" id="A2Q354"/>
<reference evidence="4 6" key="3">
    <citation type="journal article" date="2011" name="Nature">
        <title>The Medicago genome provides insight into the evolution of rhizobial symbioses.</title>
        <authorList>
            <person name="Young N.D."/>
            <person name="Debelle F."/>
            <person name="Oldroyd G.E."/>
            <person name="Geurts R."/>
            <person name="Cannon S.B."/>
            <person name="Udvardi M.K."/>
            <person name="Benedito V.A."/>
            <person name="Mayer K.F."/>
            <person name="Gouzy J."/>
            <person name="Schoof H."/>
            <person name="Van de Peer Y."/>
            <person name="Proost S."/>
            <person name="Cook D.R."/>
            <person name="Meyers B.C."/>
            <person name="Spannagl M."/>
            <person name="Cheung F."/>
            <person name="De Mita S."/>
            <person name="Krishnakumar V."/>
            <person name="Gundlach H."/>
            <person name="Zhou S."/>
            <person name="Mudge J."/>
            <person name="Bharti A.K."/>
            <person name="Murray J.D."/>
            <person name="Naoumkina M.A."/>
            <person name="Rosen B."/>
            <person name="Silverstein K.A."/>
            <person name="Tang H."/>
            <person name="Rombauts S."/>
            <person name="Zhao P.X."/>
            <person name="Zhou P."/>
            <person name="Barbe V."/>
            <person name="Bardou P."/>
            <person name="Bechner M."/>
            <person name="Bellec A."/>
            <person name="Berger A."/>
            <person name="Berges H."/>
            <person name="Bidwell S."/>
            <person name="Bisseling T."/>
            <person name="Choisne N."/>
            <person name="Couloux A."/>
            <person name="Denny R."/>
            <person name="Deshpande S."/>
            <person name="Dai X."/>
            <person name="Doyle J.J."/>
            <person name="Dudez A.M."/>
            <person name="Farmer A.D."/>
            <person name="Fouteau S."/>
            <person name="Franken C."/>
            <person name="Gibelin C."/>
            <person name="Gish J."/>
            <person name="Goldstein S."/>
            <person name="Gonzalez A.J."/>
            <person name="Green P.J."/>
            <person name="Hallab A."/>
            <person name="Hartog M."/>
            <person name="Hua A."/>
            <person name="Humphray S.J."/>
            <person name="Jeong D.H."/>
            <person name="Jing Y."/>
            <person name="Jocker A."/>
            <person name="Kenton S.M."/>
            <person name="Kim D.J."/>
            <person name="Klee K."/>
            <person name="Lai H."/>
            <person name="Lang C."/>
            <person name="Lin S."/>
            <person name="Macmil S.L."/>
            <person name="Magdelenat G."/>
            <person name="Matthews L."/>
            <person name="McCorrison J."/>
            <person name="Monaghan E.L."/>
            <person name="Mun J.H."/>
            <person name="Najar F.Z."/>
            <person name="Nicholson C."/>
            <person name="Noirot C."/>
            <person name="O'Bleness M."/>
            <person name="Paule C.R."/>
            <person name="Poulain J."/>
            <person name="Prion F."/>
            <person name="Qin B."/>
            <person name="Qu C."/>
            <person name="Retzel E.F."/>
            <person name="Riddle C."/>
            <person name="Sallet E."/>
            <person name="Samain S."/>
            <person name="Samson N."/>
            <person name="Sanders I."/>
            <person name="Saurat O."/>
            <person name="Scarpelli C."/>
            <person name="Schiex T."/>
            <person name="Segurens B."/>
            <person name="Severin A.J."/>
            <person name="Sherrier D.J."/>
            <person name="Shi R."/>
            <person name="Sims S."/>
            <person name="Singer S.R."/>
            <person name="Sinharoy S."/>
            <person name="Sterck L."/>
            <person name="Viollet A."/>
            <person name="Wang B.B."/>
            <person name="Wang K."/>
            <person name="Wang M."/>
            <person name="Wang X."/>
            <person name="Warfsmann J."/>
            <person name="Weissenbach J."/>
            <person name="White D.D."/>
            <person name="White J.D."/>
            <person name="Wiley G.B."/>
            <person name="Wincker P."/>
            <person name="Xing Y."/>
            <person name="Yang L."/>
            <person name="Yao Z."/>
            <person name="Ying F."/>
            <person name="Zhai J."/>
            <person name="Zhou L."/>
            <person name="Zuber A."/>
            <person name="Denarie J."/>
            <person name="Dixon R.A."/>
            <person name="May G.D."/>
            <person name="Schwartz D.C."/>
            <person name="Rogers J."/>
            <person name="Quetier F."/>
            <person name="Town C.D."/>
            <person name="Roe B.A."/>
        </authorList>
    </citation>
    <scope>NUCLEOTIDE SEQUENCE [LARGE SCALE GENOMIC DNA]</scope>
    <source>
        <strain evidence="4">A17</strain>
        <strain evidence="5 6">cv. Jemalong A17</strain>
    </source>
</reference>
<organism evidence="3">
    <name type="scientific">Medicago truncatula</name>
    <name type="common">Barrel medic</name>
    <name type="synonym">Medicago tribuloides</name>
    <dbReference type="NCBI Taxonomy" id="3880"/>
    <lineage>
        <taxon>Eukaryota</taxon>
        <taxon>Viridiplantae</taxon>
        <taxon>Streptophyta</taxon>
        <taxon>Embryophyta</taxon>
        <taxon>Tracheophyta</taxon>
        <taxon>Spermatophyta</taxon>
        <taxon>Magnoliopsida</taxon>
        <taxon>eudicotyledons</taxon>
        <taxon>Gunneridae</taxon>
        <taxon>Pentapetalae</taxon>
        <taxon>rosids</taxon>
        <taxon>fabids</taxon>
        <taxon>Fabales</taxon>
        <taxon>Fabaceae</taxon>
        <taxon>Papilionoideae</taxon>
        <taxon>50 kb inversion clade</taxon>
        <taxon>NPAAA clade</taxon>
        <taxon>Hologalegina</taxon>
        <taxon>IRL clade</taxon>
        <taxon>Trifolieae</taxon>
        <taxon>Medicago</taxon>
    </lineage>
</organism>
<dbReference type="GO" id="GO:0005886">
    <property type="term" value="C:plasma membrane"/>
    <property type="evidence" value="ECO:0000318"/>
    <property type="project" value="GO_Central"/>
</dbReference>
<dbReference type="InterPro" id="IPR044839">
    <property type="entry name" value="NDR1-like"/>
</dbReference>
<reference evidence="3" key="1">
    <citation type="submission" date="2004-12" db="EMBL/GenBank/DDBJ databases">
        <authorList>
            <person name="Town C.D."/>
        </authorList>
    </citation>
    <scope>NUCLEOTIDE SEQUENCE</scope>
</reference>
<reference evidence="4 6" key="4">
    <citation type="journal article" date="2014" name="BMC Genomics">
        <title>An improved genome release (version Mt4.0) for the model legume Medicago truncatula.</title>
        <authorList>
            <person name="Tang H."/>
            <person name="Krishnakumar V."/>
            <person name="Bidwell S."/>
            <person name="Rosen B."/>
            <person name="Chan A."/>
            <person name="Zhou S."/>
            <person name="Gentzbittel L."/>
            <person name="Childs K.L."/>
            <person name="Yandell M."/>
            <person name="Gundlach H."/>
            <person name="Mayer K.F."/>
            <person name="Schwartz D.C."/>
            <person name="Town C.D."/>
        </authorList>
    </citation>
    <scope>GENOME REANNOTATION</scope>
    <source>
        <strain evidence="5 6">cv. Jemalong A17</strain>
    </source>
</reference>
<reference evidence="5" key="5">
    <citation type="submission" date="2015-04" db="UniProtKB">
        <authorList>
            <consortium name="EnsemblPlants"/>
        </authorList>
    </citation>
    <scope>IDENTIFICATION</scope>
    <source>
        <strain evidence="5">cv. Jemalong A17</strain>
    </source>
</reference>
<dbReference type="HOGENOM" id="CLU_051752_2_3_1"/>
<evidence type="ECO:0000256" key="2">
    <source>
        <dbReference type="ARBA" id="ARBA00023136"/>
    </source>
</evidence>
<evidence type="ECO:0000313" key="4">
    <source>
        <dbReference type="EMBL" id="AES65737.2"/>
    </source>
</evidence>
<sequence>MQFNLTNNNTLYYNFKVNITSRNSNNHGKIYYRRITAVAWYKDNDFAWMSLTPFDQRKKNTTLLGPIVFEGNYMINLKSKQLDEYKEEKRIGIYNDLAVDLEIKIKSKYGGIKSNQYPLVQCRRLSVPLISNGETSPTFNATRCKNQSQRQTFWLWLWNSRSRSRSKSQRKR</sequence>
<evidence type="ECO:0000313" key="5">
    <source>
        <dbReference type="EnsemblPlants" id="AES65737"/>
    </source>
</evidence>
<gene>
    <name evidence="4" type="ordered locus">MTR_2g048270</name>
    <name evidence="3" type="ORF">MtrDRAFT_AC154867g13v2</name>
</gene>
<dbReference type="EnsemblPlants" id="AES65737">
    <property type="protein sequence ID" value="AES65737"/>
    <property type="gene ID" value="MTR_2g048270"/>
</dbReference>